<reference evidence="10" key="1">
    <citation type="submission" date="2018-09" db="EMBL/GenBank/DDBJ databases">
        <authorList>
            <person name="Livingstone P.G."/>
            <person name="Whitworth D.E."/>
        </authorList>
    </citation>
    <scope>NUCLEOTIDE SEQUENCE [LARGE SCALE GENOMIC DNA]</scope>
    <source>
        <strain evidence="10">AB050A</strain>
    </source>
</reference>
<dbReference type="InterPro" id="IPR011010">
    <property type="entry name" value="DNA_brk_join_enz"/>
</dbReference>
<dbReference type="Gene3D" id="1.10.443.10">
    <property type="entry name" value="Intergrase catalytic core"/>
    <property type="match status" value="1"/>
</dbReference>
<dbReference type="GO" id="GO:0006310">
    <property type="term" value="P:DNA recombination"/>
    <property type="evidence" value="ECO:0007669"/>
    <property type="project" value="UniProtKB-KW"/>
</dbReference>
<dbReference type="Gene3D" id="1.10.150.130">
    <property type="match status" value="1"/>
</dbReference>
<evidence type="ECO:0000259" key="7">
    <source>
        <dbReference type="PROSITE" id="PS51898"/>
    </source>
</evidence>
<name>A0A3A8QGW3_9BACT</name>
<dbReference type="PROSITE" id="PS51898">
    <property type="entry name" value="TYR_RECOMBINASE"/>
    <property type="match status" value="1"/>
</dbReference>
<dbReference type="InterPro" id="IPR010998">
    <property type="entry name" value="Integrase_recombinase_N"/>
</dbReference>
<dbReference type="InterPro" id="IPR013762">
    <property type="entry name" value="Integrase-like_cat_sf"/>
</dbReference>
<keyword evidence="4" id="KW-0233">DNA recombination</keyword>
<evidence type="ECO:0000256" key="3">
    <source>
        <dbReference type="ARBA" id="ARBA00023125"/>
    </source>
</evidence>
<organism evidence="9 10">
    <name type="scientific">Corallococcus aberystwythensis</name>
    <dbReference type="NCBI Taxonomy" id="2316722"/>
    <lineage>
        <taxon>Bacteria</taxon>
        <taxon>Pseudomonadati</taxon>
        <taxon>Myxococcota</taxon>
        <taxon>Myxococcia</taxon>
        <taxon>Myxococcales</taxon>
        <taxon>Cystobacterineae</taxon>
        <taxon>Myxococcaceae</taxon>
        <taxon>Corallococcus</taxon>
    </lineage>
</organism>
<keyword evidence="3 5" id="KW-0238">DNA-binding</keyword>
<dbReference type="EMBL" id="RAWK01000109">
    <property type="protein sequence ID" value="RKH64132.1"/>
    <property type="molecule type" value="Genomic_DNA"/>
</dbReference>
<dbReference type="InterPro" id="IPR044068">
    <property type="entry name" value="CB"/>
</dbReference>
<feature type="region of interest" description="Disordered" evidence="6">
    <location>
        <begin position="410"/>
        <end position="454"/>
    </location>
</feature>
<evidence type="ECO:0000256" key="6">
    <source>
        <dbReference type="SAM" id="MobiDB-lite"/>
    </source>
</evidence>
<dbReference type="OrthoDB" id="9789256at2"/>
<comment type="caution">
    <text evidence="9">The sequence shown here is derived from an EMBL/GenBank/DDBJ whole genome shotgun (WGS) entry which is preliminary data.</text>
</comment>
<dbReference type="PANTHER" id="PTHR30349:SF64">
    <property type="entry name" value="PROPHAGE INTEGRASE INTD-RELATED"/>
    <property type="match status" value="1"/>
</dbReference>
<dbReference type="InterPro" id="IPR002104">
    <property type="entry name" value="Integrase_catalytic"/>
</dbReference>
<dbReference type="GO" id="GO:0015074">
    <property type="term" value="P:DNA integration"/>
    <property type="evidence" value="ECO:0007669"/>
    <property type="project" value="UniProtKB-KW"/>
</dbReference>
<dbReference type="Pfam" id="PF22022">
    <property type="entry name" value="Phage_int_M"/>
    <property type="match status" value="1"/>
</dbReference>
<evidence type="ECO:0000256" key="4">
    <source>
        <dbReference type="ARBA" id="ARBA00023172"/>
    </source>
</evidence>
<evidence type="ECO:0000256" key="1">
    <source>
        <dbReference type="ARBA" id="ARBA00008857"/>
    </source>
</evidence>
<dbReference type="GO" id="GO:0003677">
    <property type="term" value="F:DNA binding"/>
    <property type="evidence" value="ECO:0007669"/>
    <property type="project" value="UniProtKB-UniRule"/>
</dbReference>
<dbReference type="PANTHER" id="PTHR30349">
    <property type="entry name" value="PHAGE INTEGRASE-RELATED"/>
    <property type="match status" value="1"/>
</dbReference>
<feature type="domain" description="Core-binding (CB)" evidence="8">
    <location>
        <begin position="82"/>
        <end position="161"/>
    </location>
</feature>
<evidence type="ECO:0000313" key="10">
    <source>
        <dbReference type="Proteomes" id="UP000267003"/>
    </source>
</evidence>
<gene>
    <name evidence="9" type="ORF">D7W81_19225</name>
</gene>
<dbReference type="PROSITE" id="PS51900">
    <property type="entry name" value="CB"/>
    <property type="match status" value="1"/>
</dbReference>
<dbReference type="SUPFAM" id="SSF56349">
    <property type="entry name" value="DNA breaking-rejoining enzymes"/>
    <property type="match status" value="1"/>
</dbReference>
<evidence type="ECO:0000256" key="2">
    <source>
        <dbReference type="ARBA" id="ARBA00022908"/>
    </source>
</evidence>
<evidence type="ECO:0000256" key="5">
    <source>
        <dbReference type="PROSITE-ProRule" id="PRU01248"/>
    </source>
</evidence>
<proteinExistence type="inferred from homology"/>
<keyword evidence="2" id="KW-0229">DNA integration</keyword>
<accession>A0A3A8QGW3</accession>
<evidence type="ECO:0000259" key="8">
    <source>
        <dbReference type="PROSITE" id="PS51900"/>
    </source>
</evidence>
<dbReference type="InterPro" id="IPR050090">
    <property type="entry name" value="Tyrosine_recombinase_XerCD"/>
</dbReference>
<protein>
    <submittedName>
        <fullName evidence="9">Site-specific integrase</fullName>
    </submittedName>
</protein>
<feature type="domain" description="Tyr recombinase" evidence="7">
    <location>
        <begin position="183"/>
        <end position="368"/>
    </location>
</feature>
<comment type="similarity">
    <text evidence="1">Belongs to the 'phage' integrase family.</text>
</comment>
<keyword evidence="10" id="KW-1185">Reference proteome</keyword>
<dbReference type="Proteomes" id="UP000267003">
    <property type="component" value="Unassembled WGS sequence"/>
</dbReference>
<dbReference type="InterPro" id="IPR053876">
    <property type="entry name" value="Phage_int_M"/>
</dbReference>
<dbReference type="Pfam" id="PF00589">
    <property type="entry name" value="Phage_integrase"/>
    <property type="match status" value="1"/>
</dbReference>
<sequence length="454" mass="50317">MTSVYFRPNRAGKALLAAGKRLRREAPTYGTWWLRYRDEAGRKVREACEARMEAEAERLVHEKAMRAERVRAGLEKMPVPPISCAELMEKYEAASQHLASIKIVRSQLRRWIAPHFGKKLVTQVTPADCEALLQKSRDAGQAETTTRVLYIRARHAFEYARKKLLVIEKNPWAALSHPPLPRRSVTVLRPEQIAALIAAAGPWRPLLLVAVLTGMRRGELAALRWEDIDWSAGANGVIHVRRSWGRDTTKGGKERVVPVHPQLRPELEAHQRKAGASQELVFPSSRSGGMRHSAWPATALLRNIAVRAGVVLPERYTFHGLRKQFGSLVHQATGDLVATQRLLGHSTPQITAAVYLSTDVAHLEHQMGRFRLVAGEHTPSTQATVQVAPVREAAGNHPQLQGIPAMPALESAASDSRRDSAARPSPPGAAWRRTRCATGLPRPRWSACAPPRST</sequence>
<dbReference type="CDD" id="cd01189">
    <property type="entry name" value="INT_ICEBs1_C_like"/>
    <property type="match status" value="1"/>
</dbReference>
<dbReference type="AlphaFoldDB" id="A0A3A8QGW3"/>
<evidence type="ECO:0000313" key="9">
    <source>
        <dbReference type="EMBL" id="RKH64132.1"/>
    </source>
</evidence>